<name>A0ABW9RA75_9GAMM</name>
<evidence type="ECO:0008006" key="4">
    <source>
        <dbReference type="Google" id="ProtNLM"/>
    </source>
</evidence>
<feature type="signal peptide" evidence="1">
    <location>
        <begin position="1"/>
        <end position="20"/>
    </location>
</feature>
<comment type="caution">
    <text evidence="2">The sequence shown here is derived from an EMBL/GenBank/DDBJ whole genome shotgun (WGS) entry which is preliminary data.</text>
</comment>
<evidence type="ECO:0000256" key="1">
    <source>
        <dbReference type="SAM" id="SignalP"/>
    </source>
</evidence>
<evidence type="ECO:0000313" key="3">
    <source>
        <dbReference type="Proteomes" id="UP000480164"/>
    </source>
</evidence>
<proteinExistence type="predicted"/>
<feature type="chain" id="PRO_5047346557" description="Lipoprotein SmpA/OmlA domain-containing protein" evidence="1">
    <location>
        <begin position="21"/>
        <end position="97"/>
    </location>
</feature>
<protein>
    <recommendedName>
        <fullName evidence="4">Lipoprotein SmpA/OmlA domain-containing protein</fullName>
    </recommendedName>
</protein>
<reference evidence="2 3" key="1">
    <citation type="submission" date="2019-11" db="EMBL/GenBank/DDBJ databases">
        <title>Erwinia sp. nov., isolated from feces of birds in Tibet plateau of China.</title>
        <authorList>
            <person name="Ge Y."/>
        </authorList>
    </citation>
    <scope>NUCLEOTIDE SEQUENCE [LARGE SCALE GENOMIC DNA]</scope>
    <source>
        <strain evidence="2 3">J316</strain>
    </source>
</reference>
<dbReference type="EMBL" id="WLZX01000002">
    <property type="protein sequence ID" value="MTD26933.1"/>
    <property type="molecule type" value="Genomic_DNA"/>
</dbReference>
<dbReference type="RefSeq" id="WP_154752219.1">
    <property type="nucleotide sequence ID" value="NZ_WLZX01000002.1"/>
</dbReference>
<organism evidence="2 3">
    <name type="scientific">Erwinia sorbitola</name>
    <dbReference type="NCBI Taxonomy" id="2681984"/>
    <lineage>
        <taxon>Bacteria</taxon>
        <taxon>Pseudomonadati</taxon>
        <taxon>Pseudomonadota</taxon>
        <taxon>Gammaproteobacteria</taxon>
        <taxon>Enterobacterales</taxon>
        <taxon>Erwiniaceae</taxon>
        <taxon>Erwinia</taxon>
    </lineage>
</organism>
<accession>A0ABW9RA75</accession>
<sequence>MFKTIVIVLCLMLVSCTASVGNNFDDSELAKIKYDVTTRQDLIAMFGQPSSETPFPEGQSILMWTWSQAKTMSTTEGRTLTIRLMNGKVKSYTVNKT</sequence>
<dbReference type="Proteomes" id="UP000480164">
    <property type="component" value="Unassembled WGS sequence"/>
</dbReference>
<gene>
    <name evidence="2" type="ORF">GK011_08280</name>
</gene>
<evidence type="ECO:0000313" key="2">
    <source>
        <dbReference type="EMBL" id="MTD26933.1"/>
    </source>
</evidence>
<keyword evidence="1" id="KW-0732">Signal</keyword>
<keyword evidence="3" id="KW-1185">Reference proteome</keyword>
<dbReference type="PROSITE" id="PS51257">
    <property type="entry name" value="PROKAR_LIPOPROTEIN"/>
    <property type="match status" value="1"/>
</dbReference>